<gene>
    <name evidence="4" type="ORF">N801_04215</name>
</gene>
<dbReference type="AlphaFoldDB" id="A0A0A0JWR4"/>
<name>A0A0A0JWR4_9MICO</name>
<feature type="region of interest" description="Disordered" evidence="1">
    <location>
        <begin position="139"/>
        <end position="160"/>
    </location>
</feature>
<protein>
    <recommendedName>
        <fullName evidence="3">LysM domain-containing protein</fullName>
    </recommendedName>
</protein>
<dbReference type="Pfam" id="PF01476">
    <property type="entry name" value="LysM"/>
    <property type="match status" value="1"/>
</dbReference>
<keyword evidence="2" id="KW-0472">Membrane</keyword>
<feature type="transmembrane region" description="Helical" evidence="2">
    <location>
        <begin position="359"/>
        <end position="380"/>
    </location>
</feature>
<dbReference type="STRING" id="1385519.N801_04215"/>
<proteinExistence type="predicted"/>
<dbReference type="SUPFAM" id="SSF54106">
    <property type="entry name" value="LysM domain"/>
    <property type="match status" value="1"/>
</dbReference>
<evidence type="ECO:0000256" key="1">
    <source>
        <dbReference type="SAM" id="MobiDB-lite"/>
    </source>
</evidence>
<evidence type="ECO:0000259" key="3">
    <source>
        <dbReference type="PROSITE" id="PS51782"/>
    </source>
</evidence>
<dbReference type="eggNOG" id="COG1652">
    <property type="taxonomic scope" value="Bacteria"/>
</dbReference>
<feature type="transmembrane region" description="Helical" evidence="2">
    <location>
        <begin position="45"/>
        <end position="70"/>
    </location>
</feature>
<dbReference type="Gene3D" id="3.10.350.10">
    <property type="entry name" value="LysM domain"/>
    <property type="match status" value="2"/>
</dbReference>
<evidence type="ECO:0000313" key="5">
    <source>
        <dbReference type="Proteomes" id="UP000030013"/>
    </source>
</evidence>
<comment type="caution">
    <text evidence="4">The sequence shown here is derived from an EMBL/GenBank/DDBJ whole genome shotgun (WGS) entry which is preliminary data.</text>
</comment>
<dbReference type="InterPro" id="IPR052196">
    <property type="entry name" value="Bact_Kbp"/>
</dbReference>
<feature type="region of interest" description="Disordered" evidence="1">
    <location>
        <begin position="731"/>
        <end position="764"/>
    </location>
</feature>
<dbReference type="PANTHER" id="PTHR34700">
    <property type="entry name" value="POTASSIUM BINDING PROTEIN KBP"/>
    <property type="match status" value="1"/>
</dbReference>
<dbReference type="PANTHER" id="PTHR34700:SF4">
    <property type="entry name" value="PHAGE-LIKE ELEMENT PBSX PROTEIN XKDP"/>
    <property type="match status" value="1"/>
</dbReference>
<accession>A0A0A0JWR4</accession>
<keyword evidence="5" id="KW-1185">Reference proteome</keyword>
<dbReference type="InterPro" id="IPR018392">
    <property type="entry name" value="LysM"/>
</dbReference>
<feature type="region of interest" description="Disordered" evidence="1">
    <location>
        <begin position="282"/>
        <end position="349"/>
    </location>
</feature>
<feature type="domain" description="LysM" evidence="3">
    <location>
        <begin position="162"/>
        <end position="212"/>
    </location>
</feature>
<keyword evidence="2" id="KW-0812">Transmembrane</keyword>
<keyword evidence="2" id="KW-1133">Transmembrane helix</keyword>
<dbReference type="RefSeq" id="WP_035935105.1">
    <property type="nucleotide sequence ID" value="NZ_AVPL01000011.1"/>
</dbReference>
<dbReference type="EMBL" id="AVPL01000011">
    <property type="protein sequence ID" value="KGN41895.1"/>
    <property type="molecule type" value="Genomic_DNA"/>
</dbReference>
<sequence length="1075" mass="113050">MAALIILGIVIGLPVALLAIGANPLPDEVPTLEQLRVFLTSPDDGTLALGFITLVGWAAWASLAASLAMEGIARVRRTSPPHLPGLALPQSAARGLIGAALLLFVTAPVGMPTAHGSVGTAATASAAVSTPSIAAPVPSGQLAPSATPQAQVVPPEAKPSTIEHTVKRGDTLWSLAEAHLGDGARYGEIVELNPKTLGDDPGFLTPGTALTIPTPHTKAAGADDTRVVELGDTLSEIAKDELGDPDRYPEIYAASKDTAQPGDRRLVDPDLILPGWTLTIPGAATPATSPTAPTSKAPAESVAPPPASTAPHSVPSGETPGAETTNPPAASTPSIPSGQSVPAPASTGAVEETSSVAPWMLTGLVGGGGVLAGSMALLLLRRRRAQFRARRPGRTIATPKPVLIPVEKTVTAIGSTTAPTVEHLDAALRRLALSHTSAGQAMPEVAAVQMTQTGLTLHLSGPSTLDAPWQGTEDHLHWTLSAQADPATVEPPVEEQPAPYPMLCTIGASDAGDVWMLNLEDMDLVITGDADYGRDFARYIAAEIACNPWSHGVKVDLIGVATEVAAMNPERMRVHTGDDPATDLVADAVAMIDRSQDAGTDVSSARAAQLGADPWPARMLMVDTAADTTPALEQLLDLVRTHGGHTGTSVVVRGEDLASDGIEVQISTSGRIVMPTSGLNLIAVGLTADEAQGCAALLAQSEDLEDVDIPSVDADEESWKAWTDEAGALRDEYTLPRSSHDDEDEWADPNGEAAQGAASPTSILTDPDEEYVEHGATTIADLNALAPRVTPQVRDAVLNADPTLDDDLERWHSDACDLPRLTFLGPVTARTRGAALAKRKPYFTELLAYLVTRRHGATPDEVADTFNISQTKARDYVNTVRDWLGTNPRTGDKHLPDARKAPLAQTRGTSVYQVLDALVDADLFRRLRARGEARGAEGIDDLCAALRLVQGRPFESLRKGGWYWLSEGDRLDQHMVCAVVDVAHLVTTHSLRKGDLKRARLAAETAALAAPDEEIPRLDLAAVAAAEGHPNEAGRILRDEILNRTDDDGPPAELSERTQQIIAGRDWQKHSQQAS</sequence>
<dbReference type="CDD" id="cd00118">
    <property type="entry name" value="LysM"/>
    <property type="match status" value="1"/>
</dbReference>
<dbReference type="InterPro" id="IPR036779">
    <property type="entry name" value="LysM_dom_sf"/>
</dbReference>
<dbReference type="eggNOG" id="COG3170">
    <property type="taxonomic scope" value="Bacteria"/>
</dbReference>
<feature type="compositionally biased region" description="Low complexity" evidence="1">
    <location>
        <begin position="283"/>
        <end position="302"/>
    </location>
</feature>
<feature type="compositionally biased region" description="Polar residues" evidence="1">
    <location>
        <begin position="322"/>
        <end position="340"/>
    </location>
</feature>
<dbReference type="SMART" id="SM00257">
    <property type="entry name" value="LysM"/>
    <property type="match status" value="2"/>
</dbReference>
<evidence type="ECO:0000313" key="4">
    <source>
        <dbReference type="EMBL" id="KGN41895.1"/>
    </source>
</evidence>
<organism evidence="4 5">
    <name type="scientific">Knoellia aerolata DSM 18566</name>
    <dbReference type="NCBI Taxonomy" id="1385519"/>
    <lineage>
        <taxon>Bacteria</taxon>
        <taxon>Bacillati</taxon>
        <taxon>Actinomycetota</taxon>
        <taxon>Actinomycetes</taxon>
        <taxon>Micrococcales</taxon>
        <taxon>Intrasporangiaceae</taxon>
        <taxon>Knoellia</taxon>
    </lineage>
</organism>
<reference evidence="4 5" key="1">
    <citation type="submission" date="2013-08" db="EMBL/GenBank/DDBJ databases">
        <title>The genome sequence of Knoellia aerolata.</title>
        <authorList>
            <person name="Zhu W."/>
            <person name="Wang G."/>
        </authorList>
    </citation>
    <scope>NUCLEOTIDE SEQUENCE [LARGE SCALE GENOMIC DNA]</scope>
    <source>
        <strain evidence="4 5">DSM 18566</strain>
    </source>
</reference>
<dbReference type="PROSITE" id="PS51782">
    <property type="entry name" value="LYSM"/>
    <property type="match status" value="1"/>
</dbReference>
<feature type="compositionally biased region" description="Basic and acidic residues" evidence="1">
    <location>
        <begin position="731"/>
        <end position="740"/>
    </location>
</feature>
<dbReference type="Proteomes" id="UP000030013">
    <property type="component" value="Unassembled WGS sequence"/>
</dbReference>
<evidence type="ECO:0000256" key="2">
    <source>
        <dbReference type="SAM" id="Phobius"/>
    </source>
</evidence>